<feature type="domain" description="Response regulatory" evidence="7">
    <location>
        <begin position="10"/>
        <end position="126"/>
    </location>
</feature>
<keyword evidence="4" id="KW-0238">DNA-binding</keyword>
<evidence type="ECO:0000259" key="7">
    <source>
        <dbReference type="PROSITE" id="PS50110"/>
    </source>
</evidence>
<evidence type="ECO:0000256" key="3">
    <source>
        <dbReference type="ARBA" id="ARBA00023015"/>
    </source>
</evidence>
<dbReference type="SUPFAM" id="SSF52172">
    <property type="entry name" value="CheY-like"/>
    <property type="match status" value="1"/>
</dbReference>
<keyword evidence="2" id="KW-0902">Two-component regulatory system</keyword>
<sequence>MGLPKQDAARILIVEDDASLRRLLEMRLGLDGYATRSAGDGAAALEVLAGWTADVVVTDVMMPRLSGLSLCRAIRAEQRTTAIPIILLTARCLDDDIQAVVDLGEITFMNKPFDAQALGEALGAALAGHNRTPSESAAEPIR</sequence>
<evidence type="ECO:0000313" key="9">
    <source>
        <dbReference type="Proteomes" id="UP000614410"/>
    </source>
</evidence>
<dbReference type="SMART" id="SM00448">
    <property type="entry name" value="REC"/>
    <property type="match status" value="1"/>
</dbReference>
<keyword evidence="5" id="KW-0804">Transcription</keyword>
<dbReference type="InterPro" id="IPR050595">
    <property type="entry name" value="Bact_response_regulator"/>
</dbReference>
<dbReference type="InterPro" id="IPR011006">
    <property type="entry name" value="CheY-like_superfamily"/>
</dbReference>
<organism evidence="8 9">
    <name type="scientific">Candidatus Amunia macphersoniae</name>
    <dbReference type="NCBI Taxonomy" id="3127014"/>
    <lineage>
        <taxon>Bacteria</taxon>
        <taxon>Bacillati</taxon>
        <taxon>Candidatus Dormiibacterota</taxon>
        <taxon>Candidatus Dormibacteria</taxon>
        <taxon>Candidatus Aeolococcales</taxon>
        <taxon>Candidatus Aeolococcaceae</taxon>
        <taxon>Candidatus Amunia</taxon>
    </lineage>
</organism>
<dbReference type="Pfam" id="PF00072">
    <property type="entry name" value="Response_reg"/>
    <property type="match status" value="1"/>
</dbReference>
<name>A0A934KPQ4_9BACT</name>
<dbReference type="AlphaFoldDB" id="A0A934KPQ4"/>
<reference evidence="8 9" key="1">
    <citation type="submission" date="2020-10" db="EMBL/GenBank/DDBJ databases">
        <title>Ca. Dormibacterota MAGs.</title>
        <authorList>
            <person name="Montgomery K."/>
        </authorList>
    </citation>
    <scope>NUCLEOTIDE SEQUENCE [LARGE SCALE GENOMIC DNA]</scope>
    <source>
        <strain evidence="8">Mitchell_Peninsula_5</strain>
    </source>
</reference>
<evidence type="ECO:0000256" key="5">
    <source>
        <dbReference type="ARBA" id="ARBA00023163"/>
    </source>
</evidence>
<dbReference type="FunFam" id="3.40.50.2300:FF:000001">
    <property type="entry name" value="DNA-binding response regulator PhoB"/>
    <property type="match status" value="1"/>
</dbReference>
<evidence type="ECO:0000256" key="1">
    <source>
        <dbReference type="ARBA" id="ARBA00022553"/>
    </source>
</evidence>
<dbReference type="Gene3D" id="3.40.50.2300">
    <property type="match status" value="1"/>
</dbReference>
<dbReference type="PROSITE" id="PS50110">
    <property type="entry name" value="RESPONSE_REGULATORY"/>
    <property type="match status" value="1"/>
</dbReference>
<dbReference type="InterPro" id="IPR001789">
    <property type="entry name" value="Sig_transdc_resp-reg_receiver"/>
</dbReference>
<accession>A0A934KPQ4</accession>
<evidence type="ECO:0000313" key="8">
    <source>
        <dbReference type="EMBL" id="MBJ7609955.1"/>
    </source>
</evidence>
<dbReference type="CDD" id="cd17574">
    <property type="entry name" value="REC_OmpR"/>
    <property type="match status" value="1"/>
</dbReference>
<dbReference type="PANTHER" id="PTHR44591:SF3">
    <property type="entry name" value="RESPONSE REGULATORY DOMAIN-CONTAINING PROTEIN"/>
    <property type="match status" value="1"/>
</dbReference>
<comment type="caution">
    <text evidence="8">The sequence shown here is derived from an EMBL/GenBank/DDBJ whole genome shotgun (WGS) entry which is preliminary data.</text>
</comment>
<evidence type="ECO:0000256" key="6">
    <source>
        <dbReference type="PROSITE-ProRule" id="PRU00169"/>
    </source>
</evidence>
<proteinExistence type="predicted"/>
<dbReference type="GO" id="GO:0003677">
    <property type="term" value="F:DNA binding"/>
    <property type="evidence" value="ECO:0007669"/>
    <property type="project" value="UniProtKB-KW"/>
</dbReference>
<protein>
    <submittedName>
        <fullName evidence="8">Response regulator</fullName>
    </submittedName>
</protein>
<dbReference type="EMBL" id="JAEKNN010000054">
    <property type="protein sequence ID" value="MBJ7609955.1"/>
    <property type="molecule type" value="Genomic_DNA"/>
</dbReference>
<feature type="modified residue" description="4-aspartylphosphate" evidence="6">
    <location>
        <position position="59"/>
    </location>
</feature>
<dbReference type="GO" id="GO:0000160">
    <property type="term" value="P:phosphorelay signal transduction system"/>
    <property type="evidence" value="ECO:0007669"/>
    <property type="project" value="UniProtKB-KW"/>
</dbReference>
<dbReference type="PANTHER" id="PTHR44591">
    <property type="entry name" value="STRESS RESPONSE REGULATOR PROTEIN 1"/>
    <property type="match status" value="1"/>
</dbReference>
<gene>
    <name evidence="8" type="ORF">JF887_11090</name>
</gene>
<evidence type="ECO:0000256" key="2">
    <source>
        <dbReference type="ARBA" id="ARBA00023012"/>
    </source>
</evidence>
<evidence type="ECO:0000256" key="4">
    <source>
        <dbReference type="ARBA" id="ARBA00023125"/>
    </source>
</evidence>
<keyword evidence="1 6" id="KW-0597">Phosphoprotein</keyword>
<keyword evidence="3" id="KW-0805">Transcription regulation</keyword>
<dbReference type="Proteomes" id="UP000614410">
    <property type="component" value="Unassembled WGS sequence"/>
</dbReference>